<dbReference type="EMBL" id="KJ510415">
    <property type="protein sequence ID" value="AHY27151.1"/>
    <property type="molecule type" value="Genomic_DNA"/>
</dbReference>
<reference evidence="1 2" key="1">
    <citation type="submission" date="2014-02" db="EMBL/GenBank/DDBJ databases">
        <authorList>
            <person name="Meadows H.N."/>
            <person name="Fisher J.N.B."/>
            <person name="Gardner A.V."/>
            <person name="Merrill B.D."/>
            <person name="Hartmann K.A."/>
            <person name="Bailey M.E."/>
            <person name="Beckstead A.P."/>
            <person name="Deus L.M."/>
            <person name="Earl A.S."/>
            <person name="Easter R.A."/>
            <person name="Gibby P.D."/>
            <person name="Graves K.A."/>
            <person name="Ayer P.A."/>
            <person name="Heiner M.E."/>
            <person name="Herring J.A."/>
            <person name="Jaen A.D."/>
            <person name="Liu J.E."/>
            <person name="Manci A.M."/>
            <person name="Nielsen D.A."/>
            <person name="Paz H.C."/>
            <person name="Sabin N.R."/>
            <person name="Solomon M.B."/>
            <person name="Sutter R.A."/>
            <person name="Wake B.N."/>
            <person name="Willyerd H.J."/>
            <person name="Zimmerman L.J."/>
            <person name="Breakwell D.P."/>
            <person name="Burnett S.H."/>
            <person name="Grose J.H."/>
            <person name="Bradley K.W."/>
            <person name="Clarke D.Q."/>
            <person name="Lewis M.F."/>
            <person name="Barker L.P."/>
            <person name="Bailey C."/>
            <person name="Asai D.J."/>
            <person name="Garber M.L."/>
            <person name="Bowman C.A."/>
            <person name="Russell D.A."/>
            <person name="Pope W.H."/>
            <person name="Jacobs-Sera D."/>
            <person name="Hendrix R.W."/>
            <person name="Hatfull G.F."/>
        </authorList>
    </citation>
    <scope>NUCLEOTIDE SEQUENCE [LARGE SCALE GENOMIC DNA]</scope>
</reference>
<sequence>MTSHIDRRDESHMRNSVVYDQHYLMAVDTLQSGGGTYNRDIFRTAKLPYRYVVALGEPFEAVVDADDISGVIRALRGLADQRGIWWPERALGTWVNEGKVHVDIVESIGNLTKALEVAQERKQLAIWDSVDQVSIPVPAEDTAAA</sequence>
<keyword evidence="2" id="KW-1185">Reference proteome</keyword>
<protein>
    <submittedName>
        <fullName evidence="1">Uncharacterized protein</fullName>
    </submittedName>
</protein>
<gene>
    <name evidence="1" type="primary">88</name>
    <name evidence="1" type="ORF">PBI_PHANTASTIC_88</name>
</gene>
<evidence type="ECO:0000313" key="1">
    <source>
        <dbReference type="EMBL" id="AHY27151.1"/>
    </source>
</evidence>
<evidence type="ECO:0000313" key="2">
    <source>
        <dbReference type="Proteomes" id="UP000024443"/>
    </source>
</evidence>
<accession>A0A023W6D6</accession>
<dbReference type="Proteomes" id="UP000024443">
    <property type="component" value="Segment"/>
</dbReference>
<proteinExistence type="predicted"/>
<dbReference type="RefSeq" id="YP_009032573.1">
    <property type="nucleotide sequence ID" value="NC_024148.1"/>
</dbReference>
<name>A0A023W6D6_9CAUD</name>
<organism evidence="1 2">
    <name type="scientific">Mycobacterium phage Phantastic</name>
    <dbReference type="NCBI Taxonomy" id="1486426"/>
    <lineage>
        <taxon>Viruses</taxon>
        <taxon>Duplodnaviria</taxon>
        <taxon>Heunggongvirae</taxon>
        <taxon>Uroviricota</taxon>
        <taxon>Caudoviricetes</taxon>
        <taxon>Veracruzvirus</taxon>
        <taxon>Veracruzvirus phantastic</taxon>
    </lineage>
</organism>
<dbReference type="KEGG" id="vg:19488277"/>
<dbReference type="GeneID" id="19488277"/>
<dbReference type="OrthoDB" id="30908at10239"/>